<dbReference type="EMBL" id="JADZLT010000036">
    <property type="protein sequence ID" value="MBH0236398.1"/>
    <property type="molecule type" value="Genomic_DNA"/>
</dbReference>
<evidence type="ECO:0000256" key="4">
    <source>
        <dbReference type="ARBA" id="ARBA00022741"/>
    </source>
</evidence>
<keyword evidence="8" id="KW-0812">Transmembrane</keyword>
<proteinExistence type="predicted"/>
<dbReference type="InterPro" id="IPR005467">
    <property type="entry name" value="His_kinase_dom"/>
</dbReference>
<evidence type="ECO:0000313" key="11">
    <source>
        <dbReference type="Proteomes" id="UP000631694"/>
    </source>
</evidence>
<comment type="caution">
    <text evidence="10">The sequence shown here is derived from an EMBL/GenBank/DDBJ whole genome shotgun (WGS) entry which is preliminary data.</text>
</comment>
<dbReference type="PRINTS" id="PR00344">
    <property type="entry name" value="BCTRLSENSOR"/>
</dbReference>
<evidence type="ECO:0000313" key="10">
    <source>
        <dbReference type="EMBL" id="MBH0236398.1"/>
    </source>
</evidence>
<protein>
    <recommendedName>
        <fullName evidence="2">histidine kinase</fullName>
        <ecNumber evidence="2">2.7.13.3</ecNumber>
    </recommendedName>
</protein>
<dbReference type="PANTHER" id="PTHR44936">
    <property type="entry name" value="SENSOR PROTEIN CREC"/>
    <property type="match status" value="1"/>
</dbReference>
<name>A0A931HZU5_9HYPH</name>
<dbReference type="GO" id="GO:0000155">
    <property type="term" value="F:phosphorelay sensor kinase activity"/>
    <property type="evidence" value="ECO:0007669"/>
    <property type="project" value="InterPro"/>
</dbReference>
<organism evidence="10 11">
    <name type="scientific">Methylobrevis albus</name>
    <dbReference type="NCBI Taxonomy" id="2793297"/>
    <lineage>
        <taxon>Bacteria</taxon>
        <taxon>Pseudomonadati</taxon>
        <taxon>Pseudomonadota</taxon>
        <taxon>Alphaproteobacteria</taxon>
        <taxon>Hyphomicrobiales</taxon>
        <taxon>Pleomorphomonadaceae</taxon>
        <taxon>Methylobrevis</taxon>
    </lineage>
</organism>
<dbReference type="InterPro" id="IPR036097">
    <property type="entry name" value="HisK_dim/P_sf"/>
</dbReference>
<evidence type="ECO:0000256" key="7">
    <source>
        <dbReference type="SAM" id="MobiDB-lite"/>
    </source>
</evidence>
<dbReference type="GO" id="GO:0005524">
    <property type="term" value="F:ATP binding"/>
    <property type="evidence" value="ECO:0007669"/>
    <property type="project" value="UniProtKB-KW"/>
</dbReference>
<feature type="transmembrane region" description="Helical" evidence="8">
    <location>
        <begin position="44"/>
        <end position="67"/>
    </location>
</feature>
<dbReference type="SUPFAM" id="SSF55874">
    <property type="entry name" value="ATPase domain of HSP90 chaperone/DNA topoisomerase II/histidine kinase"/>
    <property type="match status" value="1"/>
</dbReference>
<dbReference type="InterPro" id="IPR004358">
    <property type="entry name" value="Sig_transdc_His_kin-like_C"/>
</dbReference>
<keyword evidence="5 10" id="KW-0418">Kinase</keyword>
<dbReference type="AlphaFoldDB" id="A0A931HZU5"/>
<dbReference type="InterPro" id="IPR036890">
    <property type="entry name" value="HATPase_C_sf"/>
</dbReference>
<feature type="domain" description="Histidine kinase" evidence="9">
    <location>
        <begin position="286"/>
        <end position="497"/>
    </location>
</feature>
<keyword evidence="8" id="KW-1133">Transmembrane helix</keyword>
<dbReference type="InterPro" id="IPR050980">
    <property type="entry name" value="2C_sensor_his_kinase"/>
</dbReference>
<evidence type="ECO:0000256" key="8">
    <source>
        <dbReference type="SAM" id="Phobius"/>
    </source>
</evidence>
<dbReference type="PANTHER" id="PTHR44936:SF10">
    <property type="entry name" value="SENSOR PROTEIN RSTB"/>
    <property type="match status" value="1"/>
</dbReference>
<keyword evidence="3" id="KW-0808">Transferase</keyword>
<evidence type="ECO:0000256" key="3">
    <source>
        <dbReference type="ARBA" id="ARBA00022679"/>
    </source>
</evidence>
<keyword evidence="8" id="KW-0472">Membrane</keyword>
<accession>A0A931HZU5</accession>
<comment type="catalytic activity">
    <reaction evidence="1">
        <text>ATP + protein L-histidine = ADP + protein N-phospho-L-histidine.</text>
        <dbReference type="EC" id="2.7.13.3"/>
    </reaction>
</comment>
<evidence type="ECO:0000256" key="1">
    <source>
        <dbReference type="ARBA" id="ARBA00000085"/>
    </source>
</evidence>
<dbReference type="Gene3D" id="1.10.287.130">
    <property type="match status" value="1"/>
</dbReference>
<dbReference type="Proteomes" id="UP000631694">
    <property type="component" value="Unassembled WGS sequence"/>
</dbReference>
<dbReference type="Gene3D" id="3.30.565.10">
    <property type="entry name" value="Histidine kinase-like ATPase, C-terminal domain"/>
    <property type="match status" value="1"/>
</dbReference>
<dbReference type="SUPFAM" id="SSF47384">
    <property type="entry name" value="Homodimeric domain of signal transducing histidine kinase"/>
    <property type="match status" value="1"/>
</dbReference>
<evidence type="ECO:0000256" key="2">
    <source>
        <dbReference type="ARBA" id="ARBA00012438"/>
    </source>
</evidence>
<evidence type="ECO:0000259" key="9">
    <source>
        <dbReference type="PROSITE" id="PS50109"/>
    </source>
</evidence>
<feature type="transmembrane region" description="Helical" evidence="8">
    <location>
        <begin position="196"/>
        <end position="215"/>
    </location>
</feature>
<evidence type="ECO:0000256" key="6">
    <source>
        <dbReference type="ARBA" id="ARBA00022840"/>
    </source>
</evidence>
<reference evidence="10" key="1">
    <citation type="submission" date="2020-12" db="EMBL/GenBank/DDBJ databases">
        <title>Methylobrevis albus sp. nov., isolated from fresh water lack sediment.</title>
        <authorList>
            <person name="Zou Q."/>
        </authorList>
    </citation>
    <scope>NUCLEOTIDE SEQUENCE</scope>
    <source>
        <strain evidence="10">L22</strain>
    </source>
</reference>
<gene>
    <name evidence="10" type="ORF">I5731_01060</name>
</gene>
<dbReference type="EC" id="2.7.13.3" evidence="2"/>
<evidence type="ECO:0000256" key="5">
    <source>
        <dbReference type="ARBA" id="ARBA00022777"/>
    </source>
</evidence>
<dbReference type="SMART" id="SM00387">
    <property type="entry name" value="HATPase_c"/>
    <property type="match status" value="1"/>
</dbReference>
<keyword evidence="4" id="KW-0547">Nucleotide-binding</keyword>
<sequence length="509" mass="54709">MSEQLAATDSSAAAGATEAAEAKPETPAAEPGVPTVRFGLSARLLLLTVLFVMISEVLIYVPSIANFQRTILESRLRNGMIASHSLLLVPAEEKLPQELQQALLGEIGAYAIAVKEDGIKRLLAIVDEPPTVGRSIVVDELGPLDSIAAAFDTLVYGGSRTLHISGAFDDGTGRRLDMLYPEAPLRDRMLAFSANILLLSLAISGLTAGLVYLSLQRLLVRPMQRIGRAVRRFTEDPENPANIIAPSARTDEIGAAEWGLREMQSHLQETLKQQRRLADLGLAVSKINHDLRNMLASAQLVSDRLASVPDPTVQRFAPKLLAALDRAINYCQSVLAYGRAQEQPPVRRLVALRRLVADVGETTGVSAHGTVEWVNGVPDGLEVDADPDQLFRVLVNLVRNAAQALEATGDDSLVRRLEVSAERAGAVARIRVTDTGPGLPEKARESLFKPFQSSMRRGGTGLGLAISAELVRAHGGSIVLLEKAPGATFEIEIPDRPLPFTGAVRSRAV</sequence>
<dbReference type="CDD" id="cd00075">
    <property type="entry name" value="HATPase"/>
    <property type="match status" value="1"/>
</dbReference>
<dbReference type="InterPro" id="IPR003594">
    <property type="entry name" value="HATPase_dom"/>
</dbReference>
<dbReference type="RefSeq" id="WP_197309494.1">
    <property type="nucleotide sequence ID" value="NZ_JADZLT010000036.1"/>
</dbReference>
<keyword evidence="11" id="KW-1185">Reference proteome</keyword>
<dbReference type="Pfam" id="PF02518">
    <property type="entry name" value="HATPase_c"/>
    <property type="match status" value="1"/>
</dbReference>
<feature type="region of interest" description="Disordered" evidence="7">
    <location>
        <begin position="1"/>
        <end position="31"/>
    </location>
</feature>
<dbReference type="PROSITE" id="PS50109">
    <property type="entry name" value="HIS_KIN"/>
    <property type="match status" value="1"/>
</dbReference>
<keyword evidence="6" id="KW-0067">ATP-binding</keyword>